<evidence type="ECO:0000313" key="1">
    <source>
        <dbReference type="EMBL" id="SPC94221.1"/>
    </source>
</evidence>
<proteinExistence type="predicted"/>
<dbReference type="AlphaFoldDB" id="A0A2N9IG96"/>
<sequence length="58" mass="6298">MVNVKLKPSLRLRHSASLSPWLRAVPSSWLCGSSPCCGRWVTGWCLSDGEAADLAANR</sequence>
<reference evidence="2" key="1">
    <citation type="submission" date="2018-02" db="EMBL/GenBank/DDBJ databases">
        <authorList>
            <person name="Cohen D.B."/>
            <person name="Kent A.D."/>
        </authorList>
    </citation>
    <scope>NUCLEOTIDE SEQUENCE</scope>
</reference>
<protein>
    <submittedName>
        <fullName evidence="2">Uncharacterized protein</fullName>
    </submittedName>
</protein>
<gene>
    <name evidence="1" type="ORF">FSB_LOCUS22103</name>
    <name evidence="2" type="ORF">FSB_LOCUS51002</name>
</gene>
<dbReference type="EMBL" id="OIVN01001459">
    <property type="protein sequence ID" value="SPC94221.1"/>
    <property type="molecule type" value="Genomic_DNA"/>
</dbReference>
<evidence type="ECO:0000313" key="2">
    <source>
        <dbReference type="EMBL" id="SPD23120.1"/>
    </source>
</evidence>
<accession>A0A2N9IG96</accession>
<name>A0A2N9IG96_FAGSY</name>
<dbReference type="EMBL" id="OIVN01005566">
    <property type="protein sequence ID" value="SPD23120.1"/>
    <property type="molecule type" value="Genomic_DNA"/>
</dbReference>
<organism evidence="2">
    <name type="scientific">Fagus sylvatica</name>
    <name type="common">Beechnut</name>
    <dbReference type="NCBI Taxonomy" id="28930"/>
    <lineage>
        <taxon>Eukaryota</taxon>
        <taxon>Viridiplantae</taxon>
        <taxon>Streptophyta</taxon>
        <taxon>Embryophyta</taxon>
        <taxon>Tracheophyta</taxon>
        <taxon>Spermatophyta</taxon>
        <taxon>Magnoliopsida</taxon>
        <taxon>eudicotyledons</taxon>
        <taxon>Gunneridae</taxon>
        <taxon>Pentapetalae</taxon>
        <taxon>rosids</taxon>
        <taxon>fabids</taxon>
        <taxon>Fagales</taxon>
        <taxon>Fagaceae</taxon>
        <taxon>Fagus</taxon>
    </lineage>
</organism>